<organism evidence="2 3">
    <name type="scientific">Mycoplasmoides genitalium M6320</name>
    <dbReference type="NCBI Taxonomy" id="662945"/>
    <lineage>
        <taxon>Bacteria</taxon>
        <taxon>Bacillati</taxon>
        <taxon>Mycoplasmatota</taxon>
        <taxon>Mycoplasmoidales</taxon>
        <taxon>Mycoplasmoidaceae</taxon>
        <taxon>Mycoplasmoides</taxon>
    </lineage>
</organism>
<protein>
    <submittedName>
        <fullName evidence="2">Uncharacterized protein</fullName>
    </submittedName>
</protein>
<gene>
    <name evidence="2" type="ORF">CM1_00405</name>
</gene>
<feature type="transmembrane region" description="Helical" evidence="1">
    <location>
        <begin position="65"/>
        <end position="85"/>
    </location>
</feature>
<dbReference type="KEGG" id="mgx:CM1_00405"/>
<keyword evidence="1" id="KW-0472">Membrane</keyword>
<keyword evidence="1" id="KW-0812">Transmembrane</keyword>
<proteinExistence type="predicted"/>
<dbReference type="NCBIfam" id="NF046005">
    <property type="entry name" value="near_gluc_PtsG"/>
    <property type="match status" value="1"/>
</dbReference>
<name>A0ABC7ZIP9_MYCGT</name>
<evidence type="ECO:0000313" key="2">
    <source>
        <dbReference type="EMBL" id="AFQ03873.1"/>
    </source>
</evidence>
<dbReference type="Proteomes" id="UP000005254">
    <property type="component" value="Chromosome"/>
</dbReference>
<evidence type="ECO:0000256" key="1">
    <source>
        <dbReference type="SAM" id="Phobius"/>
    </source>
</evidence>
<accession>A0ABC7ZIP9</accession>
<evidence type="ECO:0000313" key="3">
    <source>
        <dbReference type="Proteomes" id="UP000005254"/>
    </source>
</evidence>
<dbReference type="AlphaFoldDB" id="A0ABC7ZIP9"/>
<feature type="transmembrane region" description="Helical" evidence="1">
    <location>
        <begin position="6"/>
        <end position="27"/>
    </location>
</feature>
<dbReference type="RefSeq" id="WP_009885924.1">
    <property type="nucleotide sequence ID" value="NC_018497.1"/>
</dbReference>
<dbReference type="EMBL" id="CP003772">
    <property type="protein sequence ID" value="AFQ03873.1"/>
    <property type="molecule type" value="Genomic_DNA"/>
</dbReference>
<dbReference type="GeneID" id="99646887"/>
<sequence>MQTTYALLVVFGILLVLIGLGFLFWALKISLKEQKKGQITNDLTSNNSLKNEVPRGSWWKRNNKLVLFLLAIVFLMLGIGGLVSLPKLFG</sequence>
<keyword evidence="1" id="KW-1133">Transmembrane helix</keyword>
<reference evidence="2 3" key="1">
    <citation type="journal article" date="2012" name="J. Bacteriol.">
        <title>Draft Genome Sequences of Four Axenic Mycoplasma genitalium Strains Isolated from Denmark, Japan, and Australia.</title>
        <authorList>
            <person name="McGowin C.L."/>
            <person name="Ma L."/>
            <person name="Jensen J.S."/>
            <person name="Mancuso M.M."/>
            <person name="Hamasuna R."/>
            <person name="Adegboye D."/>
            <person name="Martin D.H."/>
        </authorList>
    </citation>
    <scope>NUCLEOTIDE SEQUENCE [LARGE SCALE GENOMIC DNA]</scope>
    <source>
        <strain evidence="2 3">M6320</strain>
    </source>
</reference>